<dbReference type="Gene3D" id="3.30.559.10">
    <property type="entry name" value="Chloramphenicol acetyltransferase-like domain"/>
    <property type="match status" value="2"/>
</dbReference>
<sequence>MCFLLSIPHLYIYIYIYLTMKDSMQVTILSKNLIKPSLPTPKHLKYHKLSFFDQVADVAHLPLVLFYPHCKNNSKHEELEESLSRILSHVYPLAGRFAEDDESLILCLDQGVTYIKAKVNCTLDDLLQQTKKDLDLALSFWPQGTMDVDDSNLFVTPLMVVQVTTFECGGLALAISIAHPVMDGCTTFKILYEWTKVCKFGTPSKEISFMNFNVGALFPYKHDLSTLLEPPVDEGKRKDSKLIARKFVFEKDAISRLREKFDSISESLGFKPSRVEMITALLWRSLIRSTKSAKLKRSVMSFPLNLRGKVADFPEITDSFGNLIIEVPIKFEHDDETKIESLHQIVKLIKESVKVINNKCVKATPDEIISLVIDLYKDSYSGLEWGGDDEVMNFTSSSLSRFPIQKTDFGWGKPSLMHFGSRHNQVLWLYDTECETGIVVQMDLEKKHMDKLVCDQDIIDFAKF</sequence>
<dbReference type="Pfam" id="PF02458">
    <property type="entry name" value="Transferase"/>
    <property type="match status" value="1"/>
</dbReference>
<proteinExistence type="inferred from homology"/>
<reference evidence="4" key="2">
    <citation type="submission" date="2019-01" db="UniProtKB">
        <authorList>
            <consortium name="EnsemblPlants"/>
        </authorList>
    </citation>
    <scope>IDENTIFICATION</scope>
    <source>
        <strain evidence="4">cv. Heinz 1706</strain>
    </source>
</reference>
<dbReference type="AlphaFoldDB" id="A0A3Q7J4U7"/>
<reference evidence="4" key="1">
    <citation type="journal article" date="2012" name="Nature">
        <title>The tomato genome sequence provides insights into fleshy fruit evolution.</title>
        <authorList>
            <consortium name="Tomato Genome Consortium"/>
        </authorList>
    </citation>
    <scope>NUCLEOTIDE SEQUENCE [LARGE SCALE GENOMIC DNA]</scope>
    <source>
        <strain evidence="4">cv. Heinz 1706</strain>
    </source>
</reference>
<evidence type="ECO:0008006" key="6">
    <source>
        <dbReference type="Google" id="ProtNLM"/>
    </source>
</evidence>
<evidence type="ECO:0000313" key="4">
    <source>
        <dbReference type="EnsemblPlants" id="Solyc12g010980.2.1"/>
    </source>
</evidence>
<accession>A0A3Q7J4U7</accession>
<dbReference type="OMA" id="PDETKME"/>
<dbReference type="GO" id="GO:0016746">
    <property type="term" value="F:acyltransferase activity"/>
    <property type="evidence" value="ECO:0007669"/>
    <property type="project" value="UniProtKB-KW"/>
</dbReference>
<organism evidence="4">
    <name type="scientific">Solanum lycopersicum</name>
    <name type="common">Tomato</name>
    <name type="synonym">Lycopersicon esculentum</name>
    <dbReference type="NCBI Taxonomy" id="4081"/>
    <lineage>
        <taxon>Eukaryota</taxon>
        <taxon>Viridiplantae</taxon>
        <taxon>Streptophyta</taxon>
        <taxon>Embryophyta</taxon>
        <taxon>Tracheophyta</taxon>
        <taxon>Spermatophyta</taxon>
        <taxon>Magnoliopsida</taxon>
        <taxon>eudicotyledons</taxon>
        <taxon>Gunneridae</taxon>
        <taxon>Pentapetalae</taxon>
        <taxon>asterids</taxon>
        <taxon>lamiids</taxon>
        <taxon>Solanales</taxon>
        <taxon>Solanaceae</taxon>
        <taxon>Solanoideae</taxon>
        <taxon>Solaneae</taxon>
        <taxon>Solanum</taxon>
        <taxon>Solanum subgen. Lycopersicon</taxon>
    </lineage>
</organism>
<dbReference type="PANTHER" id="PTHR31623">
    <property type="entry name" value="F21J9.9"/>
    <property type="match status" value="1"/>
</dbReference>
<evidence type="ECO:0000256" key="1">
    <source>
        <dbReference type="ARBA" id="ARBA00009861"/>
    </source>
</evidence>
<name>A0A3Q7J4U7_SOLLC</name>
<keyword evidence="3" id="KW-0012">Acyltransferase</keyword>
<evidence type="ECO:0000256" key="3">
    <source>
        <dbReference type="ARBA" id="ARBA00023315"/>
    </source>
</evidence>
<dbReference type="Gramene" id="Solyc12g010980.2.1">
    <property type="protein sequence ID" value="Solyc12g010980.2.1"/>
    <property type="gene ID" value="Solyc12g010980.2"/>
</dbReference>
<dbReference type="InterPro" id="IPR023213">
    <property type="entry name" value="CAT-like_dom_sf"/>
</dbReference>
<dbReference type="PaxDb" id="4081-Solyc12g010980.1.1"/>
<dbReference type="PANTHER" id="PTHR31623:SF23">
    <property type="entry name" value="ACETYL-COA-BENZYLALCOHOL ACETYLTRANSFERASE-LIKE"/>
    <property type="match status" value="1"/>
</dbReference>
<comment type="similarity">
    <text evidence="1">Belongs to the plant acyltransferase family.</text>
</comment>
<evidence type="ECO:0000256" key="2">
    <source>
        <dbReference type="ARBA" id="ARBA00022679"/>
    </source>
</evidence>
<keyword evidence="2" id="KW-0808">Transferase</keyword>
<dbReference type="Proteomes" id="UP000004994">
    <property type="component" value="Chromosome 12"/>
</dbReference>
<dbReference type="InParanoid" id="A0A3Q7J4U7"/>
<evidence type="ECO:0000313" key="5">
    <source>
        <dbReference type="Proteomes" id="UP000004994"/>
    </source>
</evidence>
<dbReference type="STRING" id="4081.A0A3Q7J4U7"/>
<keyword evidence="5" id="KW-1185">Reference proteome</keyword>
<protein>
    <recommendedName>
        <fullName evidence="6">Anthocyanin acyltransferase</fullName>
    </recommendedName>
</protein>
<dbReference type="EnsemblPlants" id="Solyc12g010980.2.1">
    <property type="protein sequence ID" value="Solyc12g010980.2.1"/>
    <property type="gene ID" value="Solyc12g010980.2"/>
</dbReference>